<dbReference type="EMBL" id="CM056809">
    <property type="protein sequence ID" value="KAJ8650897.1"/>
    <property type="molecule type" value="Genomic_DNA"/>
</dbReference>
<evidence type="ECO:0000313" key="1">
    <source>
        <dbReference type="EMBL" id="KAJ8650897.1"/>
    </source>
</evidence>
<proteinExistence type="predicted"/>
<reference evidence="1 2" key="1">
    <citation type="journal article" date="2022" name="Hortic Res">
        <title>A haplotype resolved chromosomal level avocado genome allows analysis of novel avocado genes.</title>
        <authorList>
            <person name="Nath O."/>
            <person name="Fletcher S.J."/>
            <person name="Hayward A."/>
            <person name="Shaw L.M."/>
            <person name="Masouleh A.K."/>
            <person name="Furtado A."/>
            <person name="Henry R.J."/>
            <person name="Mitter N."/>
        </authorList>
    </citation>
    <scope>NUCLEOTIDE SEQUENCE [LARGE SCALE GENOMIC DNA]</scope>
    <source>
        <strain evidence="2">cv. Hass</strain>
    </source>
</reference>
<keyword evidence="2" id="KW-1185">Reference proteome</keyword>
<organism evidence="1 2">
    <name type="scientific">Persea americana</name>
    <name type="common">Avocado</name>
    <dbReference type="NCBI Taxonomy" id="3435"/>
    <lineage>
        <taxon>Eukaryota</taxon>
        <taxon>Viridiplantae</taxon>
        <taxon>Streptophyta</taxon>
        <taxon>Embryophyta</taxon>
        <taxon>Tracheophyta</taxon>
        <taxon>Spermatophyta</taxon>
        <taxon>Magnoliopsida</taxon>
        <taxon>Magnoliidae</taxon>
        <taxon>Laurales</taxon>
        <taxon>Lauraceae</taxon>
        <taxon>Persea</taxon>
    </lineage>
</organism>
<comment type="caution">
    <text evidence="1">The sequence shown here is derived from an EMBL/GenBank/DDBJ whole genome shotgun (WGS) entry which is preliminary data.</text>
</comment>
<gene>
    <name evidence="1" type="ORF">MRB53_003920</name>
</gene>
<protein>
    <submittedName>
        <fullName evidence="1">Uncharacterized protein</fullName>
    </submittedName>
</protein>
<name>A0ACC2N2B3_PERAE</name>
<sequence>MRERERMEERTIAAAATAICIFWTLLSCLSLASVAGAVGVNWGTSSSHPLPPPKVVELLQSNNITKVKLSDANSQILDSLSRSRIDVMVGIPNEMLRSLNSSKKAAEIWVHDNITRYISNRGSSGVRIQYIAVGDDPFLQSYGEQFKPYVIGAATNIQLALSGAKLANKVKVVVPCSSDVYQSNSSLPSKGHFRPELNKTMTQLLPFLSKHGSPFVVNINPFLSIRQTKNFSIEYTLFQLTTHTLVDGHNTYKNSFDASIDTLVTALSKAGFADMEIIVGQIGWPTDGASNASSSIAEAFMKGLMSHLMSRDGTPLRPKKPPIEAYVFSLLDEDQRSISAGNFERHWGVFTFDGQAKYHVNLGQGSRNLVNAQNVKYLSSKWCVVNNNKDLSNVSANAVEACSIADCTALSPGGSCYNISWPGNISYAFNSYYQQQDQRADSCIFGGLGLITTVDPSVEQQDRRSLVTMSDMYGSGGGGGLDDAPSRGGYGRGGGRGGGSGGYGGNRGGGGYGGGDRGGGGYGGGYQGGDRGRGGSGGGRGGRSGGGSGRDGDWHCPNPGCGNLNFARRTECNKCGTPSPSGGGGDQGGGGGGGGYNRGSSGGGYGGNRGGRGAGNYGGGGGSGGGSYGAGSGGGSYGAGGGGGGGGRGGSYGGREDSGYAQVPPPAPASYGGAGGNYAPPPNSYGGNTNYGAEAVPPTGYGSGGPNSYPPSYGAPPPTSYGGDGSGDIRGSSRGPPPTGFDGGYGGAAPARDGGAPHRYSGGSGGSYGAPPVEAAAAKVKQCDENCTESCDNSRIYISNLPPDVTTEELRELFGGIGQVGRIKQKRGYKDQWPWNIKLYTDEGGKSKGDGVLSYEDPSAAHSAGGFYNNYDLRGYKINVAMAEKSAPRAPPAYGHGGGRGGYGGGGDRRRDSHRDGGSGPDRNYHGGQRSRPY</sequence>
<evidence type="ECO:0000313" key="2">
    <source>
        <dbReference type="Proteomes" id="UP001234297"/>
    </source>
</evidence>
<accession>A0ACC2N2B3</accession>
<dbReference type="Proteomes" id="UP001234297">
    <property type="component" value="Chromosome 1"/>
</dbReference>